<dbReference type="InterPro" id="IPR036291">
    <property type="entry name" value="NAD(P)-bd_dom_sf"/>
</dbReference>
<sequence length="344" mass="37196">MSEPRRIENVNQLEDALSAPTPAISELAGRLDGDLIVLGVAGKMGPTLARMARRAMDEAGAKGRVIGVSRFSQPSDRQKLADWNIETIAGDLLDPAFVASLPKAKHVVFMAGMKFGATGNESLTWAMNTLLPANVCQHYKDSHIAAFSTGNVYGMSPIALGGSVETDAPDPQGEYAMSCLGRERTFEHYSRSQGTKVSLLRLNYACELRYGVLVDLAQKICQGQPIDVSMGVANVIWQRDANAYALASLAHADSPAFALNIAGPEQLSVRRVCQQLADRMGKEVTFTGEEANEAILSNGQKGHRLFGYPTTTINELIDHVACWVKQGGELLGKPTKFEVRDGKF</sequence>
<dbReference type="Gene3D" id="3.40.50.720">
    <property type="entry name" value="NAD(P)-binding Rossmann-like Domain"/>
    <property type="match status" value="1"/>
</dbReference>
<dbReference type="Proteomes" id="UP001575105">
    <property type="component" value="Unassembled WGS sequence"/>
</dbReference>
<evidence type="ECO:0000313" key="3">
    <source>
        <dbReference type="Proteomes" id="UP001575105"/>
    </source>
</evidence>
<name>A0ABV4U4N5_9BACT</name>
<dbReference type="InterPro" id="IPR001509">
    <property type="entry name" value="Epimerase_deHydtase"/>
</dbReference>
<comment type="caution">
    <text evidence="2">The sequence shown here is derived from an EMBL/GenBank/DDBJ whole genome shotgun (WGS) entry which is preliminary data.</text>
</comment>
<gene>
    <name evidence="2" type="ORF">ACERK3_09665</name>
</gene>
<reference evidence="2 3" key="1">
    <citation type="submission" date="2024-08" db="EMBL/GenBank/DDBJ databases">
        <title>Whole-genome sequencing of halo(alkali)philic microorganisms from hypersaline lakes.</title>
        <authorList>
            <person name="Sorokin D.Y."/>
            <person name="Merkel A.Y."/>
            <person name="Messina E."/>
            <person name="Yakimov M."/>
        </authorList>
    </citation>
    <scope>NUCLEOTIDE SEQUENCE [LARGE SCALE GENOMIC DNA]</scope>
    <source>
        <strain evidence="2 3">AB-hyl4</strain>
    </source>
</reference>
<keyword evidence="3" id="KW-1185">Reference proteome</keyword>
<dbReference type="EMBL" id="JBGUBD010000005">
    <property type="protein sequence ID" value="MFA9478562.1"/>
    <property type="molecule type" value="Genomic_DNA"/>
</dbReference>
<protein>
    <submittedName>
        <fullName evidence="2">NAD-dependent epimerase/dehydratase family protein</fullName>
    </submittedName>
</protein>
<dbReference type="RefSeq" id="WP_425345488.1">
    <property type="nucleotide sequence ID" value="NZ_JBGUBD010000005.1"/>
</dbReference>
<accession>A0ABV4U4N5</accession>
<feature type="domain" description="NAD-dependent epimerase/dehydratase" evidence="1">
    <location>
        <begin position="36"/>
        <end position="202"/>
    </location>
</feature>
<organism evidence="2 3">
    <name type="scientific">Natronomicrosphaera hydrolytica</name>
    <dbReference type="NCBI Taxonomy" id="3242702"/>
    <lineage>
        <taxon>Bacteria</taxon>
        <taxon>Pseudomonadati</taxon>
        <taxon>Planctomycetota</taxon>
        <taxon>Phycisphaerae</taxon>
        <taxon>Phycisphaerales</taxon>
        <taxon>Phycisphaeraceae</taxon>
        <taxon>Natronomicrosphaera</taxon>
    </lineage>
</organism>
<evidence type="ECO:0000313" key="2">
    <source>
        <dbReference type="EMBL" id="MFA9478562.1"/>
    </source>
</evidence>
<dbReference type="SUPFAM" id="SSF51735">
    <property type="entry name" value="NAD(P)-binding Rossmann-fold domains"/>
    <property type="match status" value="1"/>
</dbReference>
<proteinExistence type="predicted"/>
<dbReference type="Pfam" id="PF01370">
    <property type="entry name" value="Epimerase"/>
    <property type="match status" value="1"/>
</dbReference>
<evidence type="ECO:0000259" key="1">
    <source>
        <dbReference type="Pfam" id="PF01370"/>
    </source>
</evidence>